<dbReference type="Pfam" id="PF00383">
    <property type="entry name" value="dCMP_cyt_deam_1"/>
    <property type="match status" value="1"/>
</dbReference>
<dbReference type="InterPro" id="IPR002734">
    <property type="entry name" value="RibDG_C"/>
</dbReference>
<reference evidence="16 17" key="1">
    <citation type="submission" date="2016-03" db="EMBL/GenBank/DDBJ databases">
        <title>Draft genome sequence of Gluconobacter cerinus strain CECT 9110.</title>
        <authorList>
            <person name="Sainz F."/>
            <person name="Mas A."/>
            <person name="Torija M.J."/>
        </authorList>
    </citation>
    <scope>NUCLEOTIDE SEQUENCE [LARGE SCALE GENOMIC DNA]</scope>
    <source>
        <strain evidence="16 17">CECT 9110</strain>
    </source>
</reference>
<dbReference type="InterPro" id="IPR050765">
    <property type="entry name" value="Riboflavin_Biosynth_HTPR"/>
</dbReference>
<dbReference type="InterPro" id="IPR004794">
    <property type="entry name" value="Eubact_RibD"/>
</dbReference>
<keyword evidence="12" id="KW-0521">NADP</keyword>
<dbReference type="PROSITE" id="PS51747">
    <property type="entry name" value="CYT_DCMP_DEAMINASES_2"/>
    <property type="match status" value="1"/>
</dbReference>
<evidence type="ECO:0000256" key="8">
    <source>
        <dbReference type="ARBA" id="ARBA00019930"/>
    </source>
</evidence>
<dbReference type="GO" id="GO:0009231">
    <property type="term" value="P:riboflavin biosynthetic process"/>
    <property type="evidence" value="ECO:0007669"/>
    <property type="project" value="UniProtKB-UniPathway"/>
</dbReference>
<evidence type="ECO:0000256" key="9">
    <source>
        <dbReference type="ARBA" id="ARBA00022619"/>
    </source>
</evidence>
<dbReference type="InterPro" id="IPR002125">
    <property type="entry name" value="CMP_dCMP_dom"/>
</dbReference>
<dbReference type="Gene3D" id="3.40.430.10">
    <property type="entry name" value="Dihydrofolate Reductase, subunit A"/>
    <property type="match status" value="1"/>
</dbReference>
<keyword evidence="13" id="KW-0560">Oxidoreductase</keyword>
<dbReference type="GO" id="GO:0008703">
    <property type="term" value="F:5-amino-6-(5-phosphoribosylamino)uracil reductase activity"/>
    <property type="evidence" value="ECO:0007669"/>
    <property type="project" value="UniProtKB-EC"/>
</dbReference>
<dbReference type="UniPathway" id="UPA00275">
    <property type="reaction ID" value="UER00401"/>
</dbReference>
<evidence type="ECO:0000259" key="15">
    <source>
        <dbReference type="PROSITE" id="PS51747"/>
    </source>
</evidence>
<proteinExistence type="inferred from homology"/>
<comment type="function">
    <text evidence="1">Converts 2,5-diamino-6-(ribosylamino)-4(3h)-pyrimidinone 5'-phosphate into 5-amino-6-(ribosylamino)-2,4(1h,3h)-pyrimidinedione 5'-phosphate.</text>
</comment>
<dbReference type="AlphaFoldDB" id="A0A1B6VHA9"/>
<comment type="caution">
    <text evidence="16">The sequence shown here is derived from an EMBL/GenBank/DDBJ whole genome shotgun (WGS) entry which is preliminary data.</text>
</comment>
<dbReference type="Pfam" id="PF01872">
    <property type="entry name" value="RibD_C"/>
    <property type="match status" value="1"/>
</dbReference>
<dbReference type="SUPFAM" id="SSF53927">
    <property type="entry name" value="Cytidine deaminase-like"/>
    <property type="match status" value="1"/>
</dbReference>
<dbReference type="InterPro" id="IPR024072">
    <property type="entry name" value="DHFR-like_dom_sf"/>
</dbReference>
<dbReference type="EC" id="3.5.4.26" evidence="6"/>
<accession>A0A1B6VHA9</accession>
<keyword evidence="11" id="KW-0862">Zinc</keyword>
<evidence type="ECO:0000256" key="7">
    <source>
        <dbReference type="ARBA" id="ARBA00013173"/>
    </source>
</evidence>
<evidence type="ECO:0000256" key="14">
    <source>
        <dbReference type="ARBA" id="ARBA00023268"/>
    </source>
</evidence>
<dbReference type="PANTHER" id="PTHR38011">
    <property type="entry name" value="DIHYDROFOLATE REDUCTASE FAMILY PROTEIN (AFU_ORTHOLOGUE AFUA_8G06820)"/>
    <property type="match status" value="1"/>
</dbReference>
<dbReference type="PATRIC" id="fig|38307.3.peg.2844"/>
<dbReference type="GO" id="GO:0008835">
    <property type="term" value="F:diaminohydroxyphosphoribosylaminopyrimidine deaminase activity"/>
    <property type="evidence" value="ECO:0007669"/>
    <property type="project" value="UniProtKB-EC"/>
</dbReference>
<evidence type="ECO:0000256" key="6">
    <source>
        <dbReference type="ARBA" id="ARBA00012766"/>
    </source>
</evidence>
<dbReference type="PROSITE" id="PS00903">
    <property type="entry name" value="CYT_DCMP_DEAMINASES_1"/>
    <property type="match status" value="1"/>
</dbReference>
<comment type="similarity">
    <text evidence="4">In the N-terminal section; belongs to the cytidine and deoxycytidylate deaminase family.</text>
</comment>
<dbReference type="EC" id="1.1.1.193" evidence="7"/>
<dbReference type="EMBL" id="LUTU01000014">
    <property type="protein sequence ID" value="OAJ66593.1"/>
    <property type="molecule type" value="Genomic_DNA"/>
</dbReference>
<comment type="pathway">
    <text evidence="2">Cofactor biosynthesis; riboflavin biosynthesis; 5-amino-6-(D-ribitylamino)uracil from GTP: step 2/4.</text>
</comment>
<keyword evidence="14" id="KW-0511">Multifunctional enzyme</keyword>
<keyword evidence="9" id="KW-0686">Riboflavin biosynthesis</keyword>
<comment type="pathway">
    <text evidence="3">Cofactor biosynthesis; riboflavin biosynthesis; 5-amino-6-(D-ribitylamino)uracil from GTP: step 3/4.</text>
</comment>
<dbReference type="CDD" id="cd01284">
    <property type="entry name" value="Riboflavin_deaminase-reductase"/>
    <property type="match status" value="1"/>
</dbReference>
<dbReference type="InterPro" id="IPR016192">
    <property type="entry name" value="APOBEC/CMP_deaminase_Zn-bd"/>
</dbReference>
<dbReference type="InterPro" id="IPR016193">
    <property type="entry name" value="Cytidine_deaminase-like"/>
</dbReference>
<evidence type="ECO:0000256" key="3">
    <source>
        <dbReference type="ARBA" id="ARBA00004910"/>
    </source>
</evidence>
<dbReference type="SUPFAM" id="SSF53597">
    <property type="entry name" value="Dihydrofolate reductase-like"/>
    <property type="match status" value="1"/>
</dbReference>
<organism evidence="16 17">
    <name type="scientific">Gluconobacter cerinus</name>
    <dbReference type="NCBI Taxonomy" id="38307"/>
    <lineage>
        <taxon>Bacteria</taxon>
        <taxon>Pseudomonadati</taxon>
        <taxon>Pseudomonadota</taxon>
        <taxon>Alphaproteobacteria</taxon>
        <taxon>Acetobacterales</taxon>
        <taxon>Acetobacteraceae</taxon>
        <taxon>Gluconobacter</taxon>
    </lineage>
</organism>
<evidence type="ECO:0000313" key="16">
    <source>
        <dbReference type="EMBL" id="OAJ66593.1"/>
    </source>
</evidence>
<evidence type="ECO:0000256" key="5">
    <source>
        <dbReference type="ARBA" id="ARBA00007417"/>
    </source>
</evidence>
<dbReference type="PANTHER" id="PTHR38011:SF7">
    <property type="entry name" value="2,5-DIAMINO-6-RIBOSYLAMINO-4(3H)-PYRIMIDINONE 5'-PHOSPHATE REDUCTASE"/>
    <property type="match status" value="1"/>
</dbReference>
<dbReference type="Gene3D" id="3.40.140.10">
    <property type="entry name" value="Cytidine Deaminase, domain 2"/>
    <property type="match status" value="1"/>
</dbReference>
<evidence type="ECO:0000256" key="12">
    <source>
        <dbReference type="ARBA" id="ARBA00022857"/>
    </source>
</evidence>
<evidence type="ECO:0000256" key="11">
    <source>
        <dbReference type="ARBA" id="ARBA00022833"/>
    </source>
</evidence>
<dbReference type="NCBIfam" id="TIGR00326">
    <property type="entry name" value="eubact_ribD"/>
    <property type="match status" value="1"/>
</dbReference>
<evidence type="ECO:0000313" key="17">
    <source>
        <dbReference type="Proteomes" id="UP000077786"/>
    </source>
</evidence>
<gene>
    <name evidence="16" type="ORF">A0123_02726</name>
</gene>
<dbReference type="GO" id="GO:0008270">
    <property type="term" value="F:zinc ion binding"/>
    <property type="evidence" value="ECO:0007669"/>
    <property type="project" value="InterPro"/>
</dbReference>
<keyword evidence="10" id="KW-0479">Metal-binding</keyword>
<evidence type="ECO:0000256" key="10">
    <source>
        <dbReference type="ARBA" id="ARBA00022723"/>
    </source>
</evidence>
<sequence length="374" mass="40188">MHLRTFFLRASAKGGVRPANVPNNGIVTAALLKQTTFSSAASASQIRAGFRLALDHAADTLGATSPNPSVGCALLDAEGRVLTVGVHPGVGQPHAEAMALAQARDAGVLGDVRTAIVTLEPCNHTGRTPPCSEALRNSPVEHVWIGVADPNPQAAGGAERLREMPNGRSVTFLSDVPEMADLERDCRALLAPFLSRVVRHRPWISVKQALDSHGTMIPPMGQTTFTSEASLTLAHRLRRATDAIITGVGTVLADKPRFTVRRVADHADRGPRLLVVCDRQGRLPSDWKNEMEQAGFTVLVSPDLLSVPAMLAERGVNWAMVEAGPSLLKTVSDAGLWDDWLTIRKDGDTDHIELQSRDESPLRLLRESACSLES</sequence>
<feature type="domain" description="CMP/dCMP-type deaminase" evidence="15">
    <location>
        <begin position="44"/>
        <end position="159"/>
    </location>
</feature>
<evidence type="ECO:0000256" key="13">
    <source>
        <dbReference type="ARBA" id="ARBA00023002"/>
    </source>
</evidence>
<name>A0A1B6VHA9_9PROT</name>
<evidence type="ECO:0000256" key="4">
    <source>
        <dbReference type="ARBA" id="ARBA00005259"/>
    </source>
</evidence>
<dbReference type="Proteomes" id="UP000077786">
    <property type="component" value="Unassembled WGS sequence"/>
</dbReference>
<evidence type="ECO:0000256" key="2">
    <source>
        <dbReference type="ARBA" id="ARBA00004882"/>
    </source>
</evidence>
<protein>
    <recommendedName>
        <fullName evidence="8">Riboflavin biosynthesis protein RibD</fullName>
        <ecNumber evidence="7">1.1.1.193</ecNumber>
        <ecNumber evidence="6">3.5.4.26</ecNumber>
    </recommendedName>
</protein>
<comment type="similarity">
    <text evidence="5">In the C-terminal section; belongs to the HTP reductase family.</text>
</comment>
<evidence type="ECO:0000256" key="1">
    <source>
        <dbReference type="ARBA" id="ARBA00002151"/>
    </source>
</evidence>